<keyword evidence="1 3" id="KW-0812">Transmembrane</keyword>
<gene>
    <name evidence="4" type="ORF">A3196_06185</name>
</gene>
<evidence type="ECO:0000256" key="3">
    <source>
        <dbReference type="SAM" id="Phobius"/>
    </source>
</evidence>
<keyword evidence="5" id="KW-1185">Reference proteome</keyword>
<keyword evidence="2 3" id="KW-1133">Transmembrane helix</keyword>
<dbReference type="GO" id="GO:0016020">
    <property type="term" value="C:membrane"/>
    <property type="evidence" value="ECO:0007669"/>
    <property type="project" value="InterPro"/>
</dbReference>
<feature type="transmembrane region" description="Helical" evidence="3">
    <location>
        <begin position="64"/>
        <end position="84"/>
    </location>
</feature>
<dbReference type="RefSeq" id="WP_069015445.1">
    <property type="nucleotide sequence ID" value="NZ_LVJW01000006.1"/>
</dbReference>
<sequence>MKASIHDTHFVFRRLHSLLGLLPVGGFLIFHLWENSQSRFGQAHYNDQVVGWLQQLNYLTLLEIFLIALPLLFHGLYGLVILYSGKGNLSVYPWQGNIRYTLQRFSGIAILLFLLLHVGWTRIWAIWEPAIKADLFAHMQGLLIQPSVFTLYLAGLLLSVFHLTNGLWSMAISWGVTTSPRAQSIWLGVCGFLALLLSAMGVHGMLGFLP</sequence>
<feature type="transmembrane region" description="Helical" evidence="3">
    <location>
        <begin position="12"/>
        <end position="33"/>
    </location>
</feature>
<evidence type="ECO:0000256" key="1">
    <source>
        <dbReference type="ARBA" id="ARBA00022692"/>
    </source>
</evidence>
<keyword evidence="3" id="KW-0472">Membrane</keyword>
<feature type="transmembrane region" description="Helical" evidence="3">
    <location>
        <begin position="147"/>
        <end position="164"/>
    </location>
</feature>
<proteinExistence type="predicted"/>
<dbReference type="OrthoDB" id="9789209at2"/>
<evidence type="ECO:0000256" key="2">
    <source>
        <dbReference type="ARBA" id="ARBA00022989"/>
    </source>
</evidence>
<dbReference type="Gene3D" id="1.20.1300.10">
    <property type="entry name" value="Fumarate reductase/succinate dehydrogenase, transmembrane subunit"/>
    <property type="match status" value="1"/>
</dbReference>
<dbReference type="InterPro" id="IPR034804">
    <property type="entry name" value="SQR/QFR_C/D"/>
</dbReference>
<dbReference type="EMBL" id="LVJZ01000003">
    <property type="protein sequence ID" value="ODB96384.1"/>
    <property type="molecule type" value="Genomic_DNA"/>
</dbReference>
<accession>A0A1E2UPB1</accession>
<evidence type="ECO:0000313" key="4">
    <source>
        <dbReference type="EMBL" id="ODB96384.1"/>
    </source>
</evidence>
<dbReference type="Proteomes" id="UP000094849">
    <property type="component" value="Unassembled WGS sequence"/>
</dbReference>
<dbReference type="SUPFAM" id="SSF81343">
    <property type="entry name" value="Fumarate reductase respiratory complex transmembrane subunits"/>
    <property type="match status" value="1"/>
</dbReference>
<feature type="transmembrane region" description="Helical" evidence="3">
    <location>
        <begin position="185"/>
        <end position="209"/>
    </location>
</feature>
<protein>
    <submittedName>
        <fullName evidence="4">Succinate dehydrogenase</fullName>
    </submittedName>
</protein>
<name>A0A1E2UPB1_9GAMM</name>
<organism evidence="4 5">
    <name type="scientific">Candidatus Thiodiazotropha endoloripes</name>
    <dbReference type="NCBI Taxonomy" id="1818881"/>
    <lineage>
        <taxon>Bacteria</taxon>
        <taxon>Pseudomonadati</taxon>
        <taxon>Pseudomonadota</taxon>
        <taxon>Gammaproteobacteria</taxon>
        <taxon>Chromatiales</taxon>
        <taxon>Sedimenticolaceae</taxon>
        <taxon>Candidatus Thiodiazotropha</taxon>
    </lineage>
</organism>
<comment type="caution">
    <text evidence="4">The sequence shown here is derived from an EMBL/GenBank/DDBJ whole genome shotgun (WGS) entry which is preliminary data.</text>
</comment>
<dbReference type="STRING" id="1818881.A3196_06185"/>
<feature type="transmembrane region" description="Helical" evidence="3">
    <location>
        <begin position="105"/>
        <end position="127"/>
    </location>
</feature>
<reference evidence="4 5" key="1">
    <citation type="submission" date="2016-03" db="EMBL/GenBank/DDBJ databases">
        <title>Chemosynthetic sulphur-oxidizing symbionts of marine invertebrate animals are capable of nitrogen fixation.</title>
        <authorList>
            <person name="Petersen J.M."/>
            <person name="Kemper A."/>
            <person name="Gruber-Vodicka H."/>
            <person name="Cardini U."/>
            <person name="Geest Mvander."/>
            <person name="Kleiner M."/>
            <person name="Bulgheresi S."/>
            <person name="Fussmann M."/>
            <person name="Herbold C."/>
            <person name="Seah B.K.B."/>
            <person name="Antony C.Paul."/>
            <person name="Liu D."/>
            <person name="Belitz A."/>
            <person name="Weber M."/>
        </authorList>
    </citation>
    <scope>NUCLEOTIDE SEQUENCE [LARGE SCALE GENOMIC DNA]</scope>
    <source>
        <strain evidence="4">G_D</strain>
    </source>
</reference>
<evidence type="ECO:0000313" key="5">
    <source>
        <dbReference type="Proteomes" id="UP000094849"/>
    </source>
</evidence>
<dbReference type="AlphaFoldDB" id="A0A1E2UPB1"/>